<dbReference type="EMBL" id="JASBWS010000220">
    <property type="protein sequence ID" value="KAJ9090902.1"/>
    <property type="molecule type" value="Genomic_DNA"/>
</dbReference>
<gene>
    <name evidence="1" type="ORF">QFC20_007785</name>
</gene>
<keyword evidence="2" id="KW-1185">Reference proteome</keyword>
<sequence>MTGQESEQNDVQHEITRHLMTAAARLQSLPIGKRLVLKIKRNPGGTYTFAKNEEETPAYQNEEVTQQPVEPLNPTQRAEFAAQADKIRQIASGLQESESVTFSISELLVLRIYVTY</sequence>
<protein>
    <submittedName>
        <fullName evidence="1">Uncharacterized protein</fullName>
    </submittedName>
</protein>
<organism evidence="1 2">
    <name type="scientific">Naganishia adeliensis</name>
    <dbReference type="NCBI Taxonomy" id="92952"/>
    <lineage>
        <taxon>Eukaryota</taxon>
        <taxon>Fungi</taxon>
        <taxon>Dikarya</taxon>
        <taxon>Basidiomycota</taxon>
        <taxon>Agaricomycotina</taxon>
        <taxon>Tremellomycetes</taxon>
        <taxon>Filobasidiales</taxon>
        <taxon>Filobasidiaceae</taxon>
        <taxon>Naganishia</taxon>
    </lineage>
</organism>
<accession>A0ACC2UX11</accession>
<reference evidence="1" key="1">
    <citation type="submission" date="2023-04" db="EMBL/GenBank/DDBJ databases">
        <title>Draft Genome sequencing of Naganishia species isolated from polar environments using Oxford Nanopore Technology.</title>
        <authorList>
            <person name="Leo P."/>
            <person name="Venkateswaran K."/>
        </authorList>
    </citation>
    <scope>NUCLEOTIDE SEQUENCE</scope>
    <source>
        <strain evidence="1">MNA-CCFEE 5262</strain>
    </source>
</reference>
<comment type="caution">
    <text evidence="1">The sequence shown here is derived from an EMBL/GenBank/DDBJ whole genome shotgun (WGS) entry which is preliminary data.</text>
</comment>
<evidence type="ECO:0000313" key="2">
    <source>
        <dbReference type="Proteomes" id="UP001230649"/>
    </source>
</evidence>
<dbReference type="Proteomes" id="UP001230649">
    <property type="component" value="Unassembled WGS sequence"/>
</dbReference>
<evidence type="ECO:0000313" key="1">
    <source>
        <dbReference type="EMBL" id="KAJ9090902.1"/>
    </source>
</evidence>
<name>A0ACC2UX11_9TREE</name>
<proteinExistence type="predicted"/>